<evidence type="ECO:0000256" key="1">
    <source>
        <dbReference type="ARBA" id="ARBA00022729"/>
    </source>
</evidence>
<dbReference type="InterPro" id="IPR008964">
    <property type="entry name" value="Invasin/intimin_cell_adhesion"/>
</dbReference>
<dbReference type="RefSeq" id="WP_036076121.1">
    <property type="nucleotide sequence ID" value="NZ_AVCW01000019.1"/>
</dbReference>
<dbReference type="Gene3D" id="2.60.40.1220">
    <property type="match status" value="1"/>
</dbReference>
<dbReference type="Gene3D" id="2.60.40.10">
    <property type="entry name" value="Immunoglobulins"/>
    <property type="match status" value="1"/>
</dbReference>
<dbReference type="InterPro" id="IPR013783">
    <property type="entry name" value="Ig-like_fold"/>
</dbReference>
<comment type="caution">
    <text evidence="3">The sequence shown here is derived from an EMBL/GenBank/DDBJ whole genome shotgun (WGS) entry which is preliminary data.</text>
</comment>
<dbReference type="EMBL" id="JPVR01000063">
    <property type="protein sequence ID" value="KGR88040.1"/>
    <property type="molecule type" value="Genomic_DNA"/>
</dbReference>
<evidence type="ECO:0000313" key="3">
    <source>
        <dbReference type="EMBL" id="KGR88040.1"/>
    </source>
</evidence>
<keyword evidence="4" id="KW-1185">Reference proteome</keyword>
<proteinExistence type="predicted"/>
<reference evidence="3 4" key="1">
    <citation type="submission" date="2014-02" db="EMBL/GenBank/DDBJ databases">
        <title>Draft genome sequence of Lysinibacillus boronitolerans NBRC 103108.</title>
        <authorList>
            <person name="Zhang F."/>
            <person name="Wang G."/>
            <person name="Zhang L."/>
        </authorList>
    </citation>
    <scope>NUCLEOTIDE SEQUENCE [LARGE SCALE GENOMIC DNA]</scope>
    <source>
        <strain evidence="3 4">NBRC 103108</strain>
    </source>
</reference>
<keyword evidence="1 2" id="KW-0732">Signal</keyword>
<dbReference type="Proteomes" id="UP000030487">
    <property type="component" value="Unassembled WGS sequence"/>
</dbReference>
<evidence type="ECO:0000313" key="4">
    <source>
        <dbReference type="Proteomes" id="UP000030487"/>
    </source>
</evidence>
<evidence type="ECO:0008006" key="5">
    <source>
        <dbReference type="Google" id="ProtNLM"/>
    </source>
</evidence>
<feature type="chain" id="PRO_5046933415" description="BIG2 domain-containing protein" evidence="2">
    <location>
        <begin position="28"/>
        <end position="807"/>
    </location>
</feature>
<evidence type="ECO:0000256" key="2">
    <source>
        <dbReference type="SAM" id="SignalP"/>
    </source>
</evidence>
<sequence>MKKGKIVKFSAATMVALSAITPVAAFASEAGTQDGFYTGNKFVPAAEFQKMSKSEKKALILENIKANALVLVQNGKVFDLTDEKIANAPANEVEGITVEQYTAETGKTLTQNGIVDGSTELTVTSVSAINPTSVKVTFNKEVEALAKADVTVTNKENNKVLVKSVTLAEDKKSATIEFYDALTKGEYKVAVKDAGEATLTYTVGVPTTIVAETVQKFSTGKTDKVAYKVLDENGLDITATVKDVKFETTNDAIVDATGEVKNVDSAGSAFVYVVVTKEDGKELKSQRITVNVESVKVVEIVDYTVDSEATKTNVNFKAATYKQNTKVPAKGATVYLHAQTKDQFGKVGETASTTAKFESLDLDVAVVDATTGKITPIKEGKFAVKITDGSISKTVELEVVAEAKATTIELDKAEVTLSNKSTNAEKVKVEVKDQFGNKMSGQVVNAAATTNAGKDLVNVSYLNGEVSISPKANVKAGTATIEVKVSDTVKTTFVVTVTEAGTVEDYKLVGFESKLDKNEDNKAKTPVKATLSVIPVDSQGAQAGDAVVAPTFTVTDKDNEVVANAVTDNEIVASNLDAGTYTLTVKVGTVKVATETFEVVDTTPQPELEFTATTVSNSDDDDAFTEVAAKLKATLADKEYTVGGSNALTVNNISYTTTNSAIVDSAEASETISFAKDGSVDLLIGKVAITIGGKDYTVDMKNFKLTVSSNTEANTLQSTILNKITDLENVTGTGTDAAITADDVKELIENTVLEPANGATPAVNIKDKATITVEAGTGDDEGKWIVSVKVTNATEVKTKTISATPGA</sequence>
<gene>
    <name evidence="3" type="ORF">CD31_05105</name>
</gene>
<organism evidence="3 4">
    <name type="scientific">Lysinibacillus boronitolerans JCM 21713 = 10a = NBRC 103108</name>
    <dbReference type="NCBI Taxonomy" id="1294264"/>
    <lineage>
        <taxon>Bacteria</taxon>
        <taxon>Bacillati</taxon>
        <taxon>Bacillota</taxon>
        <taxon>Bacilli</taxon>
        <taxon>Bacillales</taxon>
        <taxon>Bacillaceae</taxon>
        <taxon>Lysinibacillus</taxon>
    </lineage>
</organism>
<dbReference type="SUPFAM" id="SSF49373">
    <property type="entry name" value="Invasin/intimin cell-adhesion fragments"/>
    <property type="match status" value="1"/>
</dbReference>
<feature type="signal peptide" evidence="2">
    <location>
        <begin position="1"/>
        <end position="27"/>
    </location>
</feature>
<dbReference type="InterPro" id="IPR014755">
    <property type="entry name" value="Cu-Rt/internalin_Ig-like"/>
</dbReference>
<protein>
    <recommendedName>
        <fullName evidence="5">BIG2 domain-containing protein</fullName>
    </recommendedName>
</protein>
<accession>A0ABR4Y4K0</accession>
<name>A0ABR4Y4K0_9BACI</name>